<organism evidence="1 2">
    <name type="scientific">Malus domestica</name>
    <name type="common">Apple</name>
    <name type="synonym">Pyrus malus</name>
    <dbReference type="NCBI Taxonomy" id="3750"/>
    <lineage>
        <taxon>Eukaryota</taxon>
        <taxon>Viridiplantae</taxon>
        <taxon>Streptophyta</taxon>
        <taxon>Embryophyta</taxon>
        <taxon>Tracheophyta</taxon>
        <taxon>Spermatophyta</taxon>
        <taxon>Magnoliopsida</taxon>
        <taxon>eudicotyledons</taxon>
        <taxon>Gunneridae</taxon>
        <taxon>Pentapetalae</taxon>
        <taxon>rosids</taxon>
        <taxon>fabids</taxon>
        <taxon>Rosales</taxon>
        <taxon>Rosaceae</taxon>
        <taxon>Amygdaloideae</taxon>
        <taxon>Maleae</taxon>
        <taxon>Malus</taxon>
    </lineage>
</organism>
<dbReference type="InterPro" id="IPR011009">
    <property type="entry name" value="Kinase-like_dom_sf"/>
</dbReference>
<keyword evidence="2" id="KW-1185">Reference proteome</keyword>
<proteinExistence type="predicted"/>
<dbReference type="SUPFAM" id="SSF56112">
    <property type="entry name" value="Protein kinase-like (PK-like)"/>
    <property type="match status" value="1"/>
</dbReference>
<evidence type="ECO:0000313" key="1">
    <source>
        <dbReference type="EMBL" id="RXH76721.1"/>
    </source>
</evidence>
<sequence length="85" mass="9660">MSTVFLVHDSSSNPSARRPFAFKVVDKSALRSKLDVERCARWEIQVLTRLSRSNPHPFLPSIIGSFESNEFMGWAVPYCPVFEVS</sequence>
<dbReference type="Gene3D" id="3.30.200.20">
    <property type="entry name" value="Phosphorylase Kinase, domain 1"/>
    <property type="match status" value="1"/>
</dbReference>
<protein>
    <recommendedName>
        <fullName evidence="3">Protein kinase domain-containing protein</fullName>
    </recommendedName>
</protein>
<name>A0A498I5G5_MALDO</name>
<accession>A0A498I5G5</accession>
<comment type="caution">
    <text evidence="1">The sequence shown here is derived from an EMBL/GenBank/DDBJ whole genome shotgun (WGS) entry which is preliminary data.</text>
</comment>
<dbReference type="Proteomes" id="UP000290289">
    <property type="component" value="Chromosome 14"/>
</dbReference>
<evidence type="ECO:0008006" key="3">
    <source>
        <dbReference type="Google" id="ProtNLM"/>
    </source>
</evidence>
<gene>
    <name evidence="1" type="ORF">DVH24_019609</name>
</gene>
<dbReference type="EMBL" id="RDQH01000340">
    <property type="protein sequence ID" value="RXH76721.1"/>
    <property type="molecule type" value="Genomic_DNA"/>
</dbReference>
<reference evidence="1 2" key="1">
    <citation type="submission" date="2018-10" db="EMBL/GenBank/DDBJ databases">
        <title>A high-quality apple genome assembly.</title>
        <authorList>
            <person name="Hu J."/>
        </authorList>
    </citation>
    <scope>NUCLEOTIDE SEQUENCE [LARGE SCALE GENOMIC DNA]</scope>
    <source>
        <strain evidence="2">cv. HFTH1</strain>
        <tissue evidence="1">Young leaf</tissue>
    </source>
</reference>
<evidence type="ECO:0000313" key="2">
    <source>
        <dbReference type="Proteomes" id="UP000290289"/>
    </source>
</evidence>
<dbReference type="AlphaFoldDB" id="A0A498I5G5"/>